<gene>
    <name evidence="6" type="ORF">CAI16_19015</name>
</gene>
<evidence type="ECO:0000259" key="4">
    <source>
        <dbReference type="Pfam" id="PF00535"/>
    </source>
</evidence>
<dbReference type="Pfam" id="PF13524">
    <property type="entry name" value="Glyco_trans_1_2"/>
    <property type="match status" value="1"/>
</dbReference>
<proteinExistence type="inferred from homology"/>
<dbReference type="SUPFAM" id="SSF53448">
    <property type="entry name" value="Nucleotide-diphospho-sugar transferases"/>
    <property type="match status" value="1"/>
</dbReference>
<comment type="similarity">
    <text evidence="1">Belongs to the glycosyltransferase 2 family.</text>
</comment>
<dbReference type="PANTHER" id="PTHR43685:SF5">
    <property type="entry name" value="GLYCOSYLTRANSFERASE EPSE-RELATED"/>
    <property type="match status" value="1"/>
</dbReference>
<sequence>MLYIFKFKSFEGVLKMLGSVYREEPDMLFRSLSGEKVLLIGVDDVNEIKKIAKQGFTLTVIEDTKKAKTEKKLLNTPRVKMVYGDILTYKFSEKFDSVIIQNNIEHYINVKFLFDKIFSDVLESNGRVILNYDTELEFKHLFTPKIMQYFNDKDIYINTYSINGNKTFIKLSQSKDNIINFPRIIECVELAIVEILKKETKDMQNSMEKHSRGLPNSNASTNNSYEQYNKLLSKYNEIVQTNKQVQLEMERHKGKVQELRSTVRYKIGDEFVKSLKNPGRRTLKLPFTLFNLLREGKENEKARLSRKRKNIVSVEKSLTPSSTLNNEQSGSIVIEKIKNTEIYHKPSKIKNFENLKVVCILDEFSYQCFNSEANFYQLSYKSWKEQIDDLNPHFLFVESAWLGENEEWRYKLINLQNQKDPQITKLVNYCKSKSIPTVFWNKEDPPNFDRFIETAKLFDYIFTTEVNVIDRYKQIVGHNNVQALPFAAQPTIHNPVNVTVKDKSNVAFAGTWYANRHFERQTEMNNLLSPARNYNLEIYDRFYDFTDNNNYKFPDIYREFIVGKLDYEDMIKAYRLYSVFLNVNSVSNSETMFSRRVFEILASGTNVISSYSLGIEKLFKDIVLISSSESDTKDYLDVLLNNNELLRRRAVKGVREVYSNHLYAHRLETILSTIDLEYESIDDEGVTVVTVTMRPDFLENVLYNYSQQTWENKELIIVLNGENFDTEEVNSKTKNYANVKVINSASSTLGACLNKAIENAEFNVIAKFDDDDYYGPNYLTDSMQAFVYTDASIIGKKSIYMYFEDTDMLVLKYPNTENKFQTFVYGATLVFKKEVWEANSFSDRNRGEDSAFLKNAISNGFKIFSTNPYNYVYIRRSYAEHHTWEVNNYHLMRKSEIVGYMKDYISHATV</sequence>
<evidence type="ECO:0000259" key="5">
    <source>
        <dbReference type="Pfam" id="PF13524"/>
    </source>
</evidence>
<dbReference type="InterPro" id="IPR029044">
    <property type="entry name" value="Nucleotide-diphossugar_trans"/>
</dbReference>
<feature type="domain" description="Glycosyltransferase 2-like" evidence="4">
    <location>
        <begin position="688"/>
        <end position="795"/>
    </location>
</feature>
<dbReference type="InterPro" id="IPR055259">
    <property type="entry name" value="YkvP/CgeB_Glyco_trans-like"/>
</dbReference>
<name>A0A3E0WGK3_9BACI</name>
<dbReference type="Gene3D" id="3.40.50.150">
    <property type="entry name" value="Vaccinia Virus protein VP39"/>
    <property type="match status" value="1"/>
</dbReference>
<evidence type="ECO:0000256" key="3">
    <source>
        <dbReference type="ARBA" id="ARBA00022679"/>
    </source>
</evidence>
<dbReference type="GO" id="GO:0016757">
    <property type="term" value="F:glycosyltransferase activity"/>
    <property type="evidence" value="ECO:0007669"/>
    <property type="project" value="UniProtKB-KW"/>
</dbReference>
<evidence type="ECO:0000256" key="1">
    <source>
        <dbReference type="ARBA" id="ARBA00006739"/>
    </source>
</evidence>
<dbReference type="InterPro" id="IPR001173">
    <property type="entry name" value="Glyco_trans_2-like"/>
</dbReference>
<keyword evidence="2" id="KW-0328">Glycosyltransferase</keyword>
<dbReference type="CDD" id="cd00761">
    <property type="entry name" value="Glyco_tranf_GTA_type"/>
    <property type="match status" value="1"/>
</dbReference>
<comment type="caution">
    <text evidence="6">The sequence shown here is derived from an EMBL/GenBank/DDBJ whole genome shotgun (WGS) entry which is preliminary data.</text>
</comment>
<evidence type="ECO:0000313" key="6">
    <source>
        <dbReference type="EMBL" id="RFA32092.1"/>
    </source>
</evidence>
<reference evidence="6 7" key="1">
    <citation type="submission" date="2017-05" db="EMBL/GenBank/DDBJ databases">
        <title>Virgibacillus sp. AK90 isolated from a saltern of Kakinada, India.</title>
        <authorList>
            <person name="Gupta V."/>
            <person name="Sidhu C."/>
            <person name="Korpole S."/>
            <person name="Pinnaka A.K."/>
        </authorList>
    </citation>
    <scope>NUCLEOTIDE SEQUENCE [LARGE SCALE GENOMIC DNA]</scope>
    <source>
        <strain evidence="6 7">AK90</strain>
    </source>
</reference>
<organism evidence="6 7">
    <name type="scientific">Virgibacillus dokdonensis</name>
    <dbReference type="NCBI Taxonomy" id="302167"/>
    <lineage>
        <taxon>Bacteria</taxon>
        <taxon>Bacillati</taxon>
        <taxon>Bacillota</taxon>
        <taxon>Bacilli</taxon>
        <taxon>Bacillales</taxon>
        <taxon>Bacillaceae</taxon>
        <taxon>Virgibacillus</taxon>
    </lineage>
</organism>
<dbReference type="SUPFAM" id="SSF53335">
    <property type="entry name" value="S-adenosyl-L-methionine-dependent methyltransferases"/>
    <property type="match status" value="1"/>
</dbReference>
<evidence type="ECO:0000313" key="7">
    <source>
        <dbReference type="Proteomes" id="UP000256488"/>
    </source>
</evidence>
<dbReference type="Gene3D" id="3.40.50.2000">
    <property type="entry name" value="Glycogen Phosphorylase B"/>
    <property type="match status" value="1"/>
</dbReference>
<evidence type="ECO:0000256" key="2">
    <source>
        <dbReference type="ARBA" id="ARBA00022676"/>
    </source>
</evidence>
<keyword evidence="3" id="KW-0808">Transferase</keyword>
<dbReference type="EMBL" id="NFZX01000079">
    <property type="protein sequence ID" value="RFA32092.1"/>
    <property type="molecule type" value="Genomic_DNA"/>
</dbReference>
<accession>A0A3E0WGK3</accession>
<dbReference type="AlphaFoldDB" id="A0A3E0WGK3"/>
<dbReference type="Pfam" id="PF00535">
    <property type="entry name" value="Glycos_transf_2"/>
    <property type="match status" value="1"/>
</dbReference>
<feature type="domain" description="Spore protein YkvP/CgeB glycosyl transferase-like" evidence="5">
    <location>
        <begin position="560"/>
        <end position="671"/>
    </location>
</feature>
<dbReference type="Gene3D" id="3.90.550.10">
    <property type="entry name" value="Spore Coat Polysaccharide Biosynthesis Protein SpsA, Chain A"/>
    <property type="match status" value="1"/>
</dbReference>
<protein>
    <submittedName>
        <fullName evidence="6">Uncharacterized protein</fullName>
    </submittedName>
</protein>
<dbReference type="InterPro" id="IPR050834">
    <property type="entry name" value="Glycosyltransf_2"/>
</dbReference>
<dbReference type="PANTHER" id="PTHR43685">
    <property type="entry name" value="GLYCOSYLTRANSFERASE"/>
    <property type="match status" value="1"/>
</dbReference>
<dbReference type="InterPro" id="IPR029063">
    <property type="entry name" value="SAM-dependent_MTases_sf"/>
</dbReference>
<dbReference type="Proteomes" id="UP000256488">
    <property type="component" value="Unassembled WGS sequence"/>
</dbReference>